<proteinExistence type="predicted"/>
<feature type="compositionally biased region" description="Low complexity" evidence="6">
    <location>
        <begin position="99"/>
        <end position="120"/>
    </location>
</feature>
<reference evidence="8" key="1">
    <citation type="submission" date="2020-11" db="EMBL/GenBank/DDBJ databases">
        <authorList>
            <person name="Tran Van P."/>
        </authorList>
    </citation>
    <scope>NUCLEOTIDE SEQUENCE</scope>
</reference>
<keyword evidence="2" id="KW-0677">Repeat</keyword>
<protein>
    <recommendedName>
        <fullName evidence="7">C3H1-type domain-containing protein</fullName>
    </recommendedName>
</protein>
<dbReference type="Pfam" id="PF00642">
    <property type="entry name" value="zf-CCCH"/>
    <property type="match status" value="2"/>
</dbReference>
<dbReference type="SMART" id="SM00356">
    <property type="entry name" value="ZnF_C3H1"/>
    <property type="match status" value="2"/>
</dbReference>
<dbReference type="InterPro" id="IPR036855">
    <property type="entry name" value="Znf_CCCH_sf"/>
</dbReference>
<feature type="region of interest" description="Disordered" evidence="6">
    <location>
        <begin position="272"/>
        <end position="315"/>
    </location>
</feature>
<feature type="compositionally biased region" description="Low complexity" evidence="6">
    <location>
        <begin position="139"/>
        <end position="148"/>
    </location>
</feature>
<evidence type="ECO:0000313" key="8">
    <source>
        <dbReference type="EMBL" id="CAD7258833.1"/>
    </source>
</evidence>
<dbReference type="GO" id="GO:0008270">
    <property type="term" value="F:zinc ion binding"/>
    <property type="evidence" value="ECO:0007669"/>
    <property type="project" value="UniProtKB-KW"/>
</dbReference>
<keyword evidence="1 5" id="KW-0479">Metal-binding</keyword>
<accession>A0A7R9FX90</accession>
<feature type="domain" description="C3H1-type" evidence="7">
    <location>
        <begin position="204"/>
        <end position="232"/>
    </location>
</feature>
<dbReference type="Gene3D" id="4.10.1000.10">
    <property type="entry name" value="Zinc finger, CCCH-type"/>
    <property type="match status" value="2"/>
</dbReference>
<evidence type="ECO:0000256" key="4">
    <source>
        <dbReference type="ARBA" id="ARBA00022833"/>
    </source>
</evidence>
<evidence type="ECO:0000256" key="2">
    <source>
        <dbReference type="ARBA" id="ARBA00022737"/>
    </source>
</evidence>
<feature type="region of interest" description="Disordered" evidence="6">
    <location>
        <begin position="133"/>
        <end position="155"/>
    </location>
</feature>
<dbReference type="GO" id="GO:0003729">
    <property type="term" value="F:mRNA binding"/>
    <property type="evidence" value="ECO:0007669"/>
    <property type="project" value="InterPro"/>
</dbReference>
<feature type="region of interest" description="Disordered" evidence="6">
    <location>
        <begin position="179"/>
        <end position="200"/>
    </location>
</feature>
<sequence>MCKTFLPFRQRCGGLATPLVSEEINPMTSLVLTDRSQLTADGFEKLPDQIIYPYTEPYDLQKHISVFVYLPDVEETRERVIKGVSVIAFPRMIRSTVKNHSSNNNNSNNNRSPSNNVNLSGKVLRWGSDASQRVVGSATTQQQHQTLTRRNSQPASISSLVSSVSSLLLVNIQEEAAAAGGAQHRRLDRSQSEPARANNVNTSRYKTELCRPYEESGACKYGDKCQFAHGVHELRNLARHPKYKTELCRTFHTIGFCPYGPRCHFIHNADEARGKSASPPPPGGARPKPLSLGFGSSGDSPSPASSLSQSPTTSVGSFFSSSDPDVYAVLSASSSPANTAFSYGGQDTLVLGSPPPSPAASLSPRESPTPDARLPVFNRLSKNIMMGLADLIA</sequence>
<dbReference type="FunFam" id="4.10.1000.10:FF:000002">
    <property type="entry name" value="Zinc finger protein 36, C3H1 type-like 1"/>
    <property type="match status" value="1"/>
</dbReference>
<feature type="region of interest" description="Disordered" evidence="6">
    <location>
        <begin position="97"/>
        <end position="121"/>
    </location>
</feature>
<dbReference type="EMBL" id="OC000980">
    <property type="protein sequence ID" value="CAD7258833.1"/>
    <property type="molecule type" value="Genomic_DNA"/>
</dbReference>
<dbReference type="FunFam" id="4.10.1000.10:FF:000001">
    <property type="entry name" value="zinc finger CCCH domain-containing protein 15-like"/>
    <property type="match status" value="1"/>
</dbReference>
<evidence type="ECO:0000259" key="7">
    <source>
        <dbReference type="PROSITE" id="PS50103"/>
    </source>
</evidence>
<feature type="region of interest" description="Disordered" evidence="6">
    <location>
        <begin position="348"/>
        <end position="371"/>
    </location>
</feature>
<keyword evidence="3 5" id="KW-0863">Zinc-finger</keyword>
<organism evidence="8">
    <name type="scientific">Timema shepardi</name>
    <name type="common">Walking stick</name>
    <dbReference type="NCBI Taxonomy" id="629360"/>
    <lineage>
        <taxon>Eukaryota</taxon>
        <taxon>Metazoa</taxon>
        <taxon>Ecdysozoa</taxon>
        <taxon>Arthropoda</taxon>
        <taxon>Hexapoda</taxon>
        <taxon>Insecta</taxon>
        <taxon>Pterygota</taxon>
        <taxon>Neoptera</taxon>
        <taxon>Polyneoptera</taxon>
        <taxon>Phasmatodea</taxon>
        <taxon>Timematodea</taxon>
        <taxon>Timematoidea</taxon>
        <taxon>Timematidae</taxon>
        <taxon>Timema</taxon>
    </lineage>
</organism>
<evidence type="ECO:0000256" key="1">
    <source>
        <dbReference type="ARBA" id="ARBA00022723"/>
    </source>
</evidence>
<keyword evidence="4 5" id="KW-0862">Zinc</keyword>
<gene>
    <name evidence="8" type="ORF">TSIB3V08_LOCUS3054</name>
</gene>
<name>A0A7R9FX90_TIMSH</name>
<dbReference type="PROSITE" id="PS50103">
    <property type="entry name" value="ZF_C3H1"/>
    <property type="match status" value="2"/>
</dbReference>
<feature type="zinc finger region" description="C3H1-type" evidence="5">
    <location>
        <begin position="204"/>
        <end position="232"/>
    </location>
</feature>
<evidence type="ECO:0000256" key="6">
    <source>
        <dbReference type="SAM" id="MobiDB-lite"/>
    </source>
</evidence>
<dbReference type="InterPro" id="IPR000571">
    <property type="entry name" value="Znf_CCCH"/>
</dbReference>
<evidence type="ECO:0000256" key="3">
    <source>
        <dbReference type="ARBA" id="ARBA00022771"/>
    </source>
</evidence>
<feature type="domain" description="C3H1-type" evidence="7">
    <location>
        <begin position="242"/>
        <end position="270"/>
    </location>
</feature>
<evidence type="ECO:0000256" key="5">
    <source>
        <dbReference type="PROSITE-ProRule" id="PRU00723"/>
    </source>
</evidence>
<feature type="compositionally biased region" description="Low complexity" evidence="6">
    <location>
        <begin position="285"/>
        <end position="315"/>
    </location>
</feature>
<feature type="zinc finger region" description="C3H1-type" evidence="5">
    <location>
        <begin position="242"/>
        <end position="270"/>
    </location>
</feature>
<dbReference type="SUPFAM" id="SSF90229">
    <property type="entry name" value="CCCH zinc finger"/>
    <property type="match status" value="2"/>
</dbReference>
<dbReference type="AlphaFoldDB" id="A0A7R9FX90"/>
<dbReference type="InterPro" id="IPR045877">
    <property type="entry name" value="ZFP36-like"/>
</dbReference>
<dbReference type="PANTHER" id="PTHR12547">
    <property type="entry name" value="CCCH ZINC FINGER/TIS11-RELATED"/>
    <property type="match status" value="1"/>
</dbReference>
<dbReference type="PANTHER" id="PTHR12547:SF18">
    <property type="entry name" value="PROTEIN TIS11"/>
    <property type="match status" value="1"/>
</dbReference>